<evidence type="ECO:0000256" key="1">
    <source>
        <dbReference type="SAM" id="MobiDB-lite"/>
    </source>
</evidence>
<dbReference type="CDD" id="cd22922">
    <property type="entry name" value="HFD_Aq328-like_rpt1"/>
    <property type="match status" value="1"/>
</dbReference>
<dbReference type="CDD" id="cd19138">
    <property type="entry name" value="AKR_YeaE"/>
    <property type="match status" value="1"/>
</dbReference>
<dbReference type="PANTHER" id="PTHR43638">
    <property type="entry name" value="OXIDOREDUCTASE, ALDO/KETO REDUCTASE FAMILY PROTEIN"/>
    <property type="match status" value="1"/>
</dbReference>
<name>A0ABP6NJW7_9ACTN</name>
<organism evidence="3 4">
    <name type="scientific">Streptomyces rameus</name>
    <dbReference type="NCBI Taxonomy" id="68261"/>
    <lineage>
        <taxon>Bacteria</taxon>
        <taxon>Bacillati</taxon>
        <taxon>Actinomycetota</taxon>
        <taxon>Actinomycetes</taxon>
        <taxon>Kitasatosporales</taxon>
        <taxon>Streptomycetaceae</taxon>
        <taxon>Streptomyces</taxon>
    </lineage>
</organism>
<dbReference type="PRINTS" id="PR00069">
    <property type="entry name" value="ALDKETRDTASE"/>
</dbReference>
<comment type="caution">
    <text evidence="3">The sequence shown here is derived from an EMBL/GenBank/DDBJ whole genome shotgun (WGS) entry which is preliminary data.</text>
</comment>
<sequence length="559" mass="61725">MSAESARTIALPSGEEIAALGQGTWYLGQDPARREQEIAALRLGVDLGMTVVDTAEMYGDGAAEELVGEALRGRREEVFLVSKVLPGHADRKGTVAACEGSLRRLRAERLDLYLLHWRGRWPLEETLAGFTDLMEAEKIRYWGVSNLDVADMVELTTLPGGDAAAVDQVLYNLSRRGIEWNLLPWCREAGVTFMAYSPIEQGRLLKVEALGAVARALGATPAQVALAWVLGQGVAAIPRPDHPTTFGRTAAQWTSSFPPRLSTPSTRRSRHPAGPRPWRCSEGVDRMARPRTSSEWGFAAHPVDQPHRPISAGCPNTVPLPRVGRVVRSAILVSRRCNAVRLLRTDGRTAGRGMPAHFMLLCQGKRGCPFSAWGAEALSRGLCESRPGNSRWRRGRERTTSSVPGEEARGMTVMGVSKFERFFRAAASLDVDKNDLKRYGDFVDAKLYDLLVVGQASAKANGRDTVEPWDLPITKGLQECIHRFRRLDEEVELKPILEQLATHPPLDRTPTQEAEERYPEIIGGLSVALAETFKIMYPDVKNPQTSHWEGVTAVFDRLL</sequence>
<gene>
    <name evidence="3" type="ORF">GCM10010521_40300</name>
</gene>
<dbReference type="InterPro" id="IPR020471">
    <property type="entry name" value="AKR"/>
</dbReference>
<dbReference type="Proteomes" id="UP001500893">
    <property type="component" value="Unassembled WGS sequence"/>
</dbReference>
<feature type="region of interest" description="Disordered" evidence="1">
    <location>
        <begin position="247"/>
        <end position="282"/>
    </location>
</feature>
<evidence type="ECO:0000313" key="4">
    <source>
        <dbReference type="Proteomes" id="UP001500893"/>
    </source>
</evidence>
<evidence type="ECO:0000259" key="2">
    <source>
        <dbReference type="Pfam" id="PF00248"/>
    </source>
</evidence>
<feature type="domain" description="NADP-dependent oxidoreductase" evidence="2">
    <location>
        <begin position="20"/>
        <end position="238"/>
    </location>
</feature>
<dbReference type="InterPro" id="IPR015207">
    <property type="entry name" value="DUF1931"/>
</dbReference>
<evidence type="ECO:0000313" key="3">
    <source>
        <dbReference type="EMBL" id="GAA3148848.1"/>
    </source>
</evidence>
<dbReference type="Pfam" id="PF09123">
    <property type="entry name" value="DUF1931"/>
    <property type="match status" value="1"/>
</dbReference>
<dbReference type="SUPFAM" id="SSF47113">
    <property type="entry name" value="Histone-fold"/>
    <property type="match status" value="1"/>
</dbReference>
<dbReference type="InterPro" id="IPR036812">
    <property type="entry name" value="NAD(P)_OxRdtase_dom_sf"/>
</dbReference>
<dbReference type="Pfam" id="PF00248">
    <property type="entry name" value="Aldo_ket_red"/>
    <property type="match status" value="1"/>
</dbReference>
<dbReference type="SUPFAM" id="SSF51430">
    <property type="entry name" value="NAD(P)-linked oxidoreductase"/>
    <property type="match status" value="1"/>
</dbReference>
<dbReference type="CDD" id="cd22923">
    <property type="entry name" value="HFD_Aq328-like_rpt2"/>
    <property type="match status" value="1"/>
</dbReference>
<dbReference type="InterPro" id="IPR009072">
    <property type="entry name" value="Histone-fold"/>
</dbReference>
<dbReference type="EMBL" id="BAAAVM010000052">
    <property type="protein sequence ID" value="GAA3148848.1"/>
    <property type="molecule type" value="Genomic_DNA"/>
</dbReference>
<protein>
    <recommendedName>
        <fullName evidence="2">NADP-dependent oxidoreductase domain-containing protein</fullName>
    </recommendedName>
</protein>
<proteinExistence type="predicted"/>
<accession>A0ABP6NJW7</accession>
<dbReference type="InterPro" id="IPR023210">
    <property type="entry name" value="NADP_OxRdtase_dom"/>
</dbReference>
<dbReference type="Gene3D" id="3.20.20.100">
    <property type="entry name" value="NADP-dependent oxidoreductase domain"/>
    <property type="match status" value="1"/>
</dbReference>
<feature type="compositionally biased region" description="Low complexity" evidence="1">
    <location>
        <begin position="254"/>
        <end position="266"/>
    </location>
</feature>
<dbReference type="PANTHER" id="PTHR43638:SF3">
    <property type="entry name" value="ALDEHYDE REDUCTASE"/>
    <property type="match status" value="1"/>
</dbReference>
<keyword evidence="4" id="KW-1185">Reference proteome</keyword>
<reference evidence="4" key="1">
    <citation type="journal article" date="2019" name="Int. J. Syst. Evol. Microbiol.">
        <title>The Global Catalogue of Microorganisms (GCM) 10K type strain sequencing project: providing services to taxonomists for standard genome sequencing and annotation.</title>
        <authorList>
            <consortium name="The Broad Institute Genomics Platform"/>
            <consortium name="The Broad Institute Genome Sequencing Center for Infectious Disease"/>
            <person name="Wu L."/>
            <person name="Ma J."/>
        </authorList>
    </citation>
    <scope>NUCLEOTIDE SEQUENCE [LARGE SCALE GENOMIC DNA]</scope>
    <source>
        <strain evidence="4">JCM 11574</strain>
    </source>
</reference>
<dbReference type="Gene3D" id="1.10.20.10">
    <property type="entry name" value="Histone, subunit A"/>
    <property type="match status" value="1"/>
</dbReference>